<dbReference type="EMBL" id="CYYK01000006">
    <property type="protein sequence ID" value="CUO25868.1"/>
    <property type="molecule type" value="Genomic_DNA"/>
</dbReference>
<dbReference type="Proteomes" id="UP000095591">
    <property type="component" value="Unassembled WGS sequence"/>
</dbReference>
<dbReference type="AlphaFoldDB" id="A0A174ISM8"/>
<evidence type="ECO:0000313" key="2">
    <source>
        <dbReference type="EMBL" id="CUO25868.1"/>
    </source>
</evidence>
<organism evidence="3 4">
    <name type="scientific">Parabacteroides distasonis</name>
    <dbReference type="NCBI Taxonomy" id="823"/>
    <lineage>
        <taxon>Bacteria</taxon>
        <taxon>Pseudomonadati</taxon>
        <taxon>Bacteroidota</taxon>
        <taxon>Bacteroidia</taxon>
        <taxon>Bacteroidales</taxon>
        <taxon>Tannerellaceae</taxon>
        <taxon>Parabacteroides</taxon>
    </lineage>
</organism>
<dbReference type="Proteomes" id="UP000095332">
    <property type="component" value="Unassembled WGS sequence"/>
</dbReference>
<gene>
    <name evidence="2" type="ORF">ERS852380_01886</name>
    <name evidence="1" type="ORF">ERS852429_00053</name>
    <name evidence="3" type="ORF">ERS852560_02455</name>
</gene>
<evidence type="ECO:0000313" key="4">
    <source>
        <dbReference type="Proteomes" id="UP000095332"/>
    </source>
</evidence>
<dbReference type="EMBL" id="CZBM01000010">
    <property type="protein sequence ID" value="CUQ37255.1"/>
    <property type="molecule type" value="Genomic_DNA"/>
</dbReference>
<evidence type="ECO:0000313" key="6">
    <source>
        <dbReference type="Proteomes" id="UP000095591"/>
    </source>
</evidence>
<sequence>MKSFIRHFLDSCLRSLAAIGQSELTKWGYNK</sequence>
<reference evidence="4 5" key="1">
    <citation type="submission" date="2015-09" db="EMBL/GenBank/DDBJ databases">
        <authorList>
            <consortium name="Pathogen Informatics"/>
        </authorList>
    </citation>
    <scope>NUCLEOTIDE SEQUENCE [LARGE SCALE GENOMIC DNA]</scope>
    <source>
        <strain evidence="2 5">2789STDY5608822</strain>
        <strain evidence="1 6">2789STDY5608872</strain>
        <strain evidence="3 4">2789STDY5834948</strain>
    </source>
</reference>
<dbReference type="Proteomes" id="UP000095455">
    <property type="component" value="Unassembled WGS sequence"/>
</dbReference>
<evidence type="ECO:0000313" key="3">
    <source>
        <dbReference type="EMBL" id="CUQ37255.1"/>
    </source>
</evidence>
<proteinExistence type="predicted"/>
<evidence type="ECO:0000313" key="5">
    <source>
        <dbReference type="Proteomes" id="UP000095455"/>
    </source>
</evidence>
<protein>
    <submittedName>
        <fullName evidence="3">Uncharacterized protein</fullName>
    </submittedName>
</protein>
<accession>A0A174ISM8</accession>
<evidence type="ECO:0000313" key="1">
    <source>
        <dbReference type="EMBL" id="CUM69478.1"/>
    </source>
</evidence>
<dbReference type="EMBL" id="CYXP01000001">
    <property type="protein sequence ID" value="CUM69478.1"/>
    <property type="molecule type" value="Genomic_DNA"/>
</dbReference>
<name>A0A174ISM8_PARDI</name>